<dbReference type="EMBL" id="JAHUZN010000005">
    <property type="protein sequence ID" value="KAG8494050.1"/>
    <property type="molecule type" value="Genomic_DNA"/>
</dbReference>
<dbReference type="GO" id="GO:0003824">
    <property type="term" value="F:catalytic activity"/>
    <property type="evidence" value="ECO:0007669"/>
    <property type="project" value="InterPro"/>
</dbReference>
<dbReference type="GO" id="GO:0003676">
    <property type="term" value="F:nucleic acid binding"/>
    <property type="evidence" value="ECO:0007669"/>
    <property type="project" value="InterPro"/>
</dbReference>
<keyword evidence="1" id="KW-0862">Zinc</keyword>
<dbReference type="PANTHER" id="PTHR31286">
    <property type="entry name" value="GLYCINE-RICH CELL WALL STRUCTURAL PROTEIN 1.8-LIKE"/>
    <property type="match status" value="1"/>
</dbReference>
<dbReference type="OrthoDB" id="973561at2759"/>
<evidence type="ECO:0000256" key="1">
    <source>
        <dbReference type="PROSITE-ProRule" id="PRU00047"/>
    </source>
</evidence>
<sequence>MASASIVLSDDRTCIETFTDEGRNTKKVRFKEVGKDSIDNMVVDMIPVKEVSWKEKLMGRNVSESGDVISDGDFVIEEGDILRSSINGIPAIDFSERLRNFLVRDMETTVVVKLLGQNIGYGALHNRISTLWKPSQPFCLMDIENGYFLVRFQCRVDYDLALTQAPWIVFGHYLTAQPWTIKFDPLKPFPNVVTAWIRFPGLPGFLYKKKILEEIGSLVRQVMKLDFKTDSGARGQFARMAVSIDLHKPLISQVSINGRIQRVEFEALPTVCFHCGKYGHLKTSCSSFLAEQSIQGEKEDVPVTADKDADPATVTDAFGPWMVVQCKSRRTPVEKLNQHTSLAEGNRDGSRFMALISDDNQLTDLGVDKSGIEKSGAEISGLKERAKDNMGKEIMGHNGRIGLKDKSSGPVLLEVEHGNTGKGILDDGAHTSPSPNLQNKSSSLHFNPTFEGPFESEVGRFKIARNSRVSLPDAMNSMAKLISDQVEALSDTGNASSKFIRVFHEYNREHKPDLISLMETRVSGIKADSIIVKLSFQYSHRVEAVGFSGGIWIGWKESICVEILKNHSQFVLVRISGTFFSKPLLVTFVYASPNQSKRRILWKVLQRTIPADGTPWMAIGDFNVILSPTEKRGGFRGPQFTWQRGEVMERLDRAICNNAWCTLFPISLVTHLPQLKSDYRPLKLSLMPNFLSSQGRPFRFLAVKRWNKDMYGHIPTRNKFLTKKLQNIEIERNRNNSAFLRQVEMEVREDLDNVLYHEEIL</sequence>
<feature type="domain" description="CCHC-type" evidence="3">
    <location>
        <begin position="272"/>
        <end position="285"/>
    </location>
</feature>
<comment type="caution">
    <text evidence="4">The sequence shown here is derived from an EMBL/GenBank/DDBJ whole genome shotgun (WGS) entry which is preliminary data.</text>
</comment>
<dbReference type="Gene3D" id="3.60.10.10">
    <property type="entry name" value="Endonuclease/exonuclease/phosphatase"/>
    <property type="match status" value="1"/>
</dbReference>
<keyword evidence="5" id="KW-1185">Reference proteome</keyword>
<feature type="region of interest" description="Disordered" evidence="2">
    <location>
        <begin position="420"/>
        <end position="440"/>
    </location>
</feature>
<dbReference type="PROSITE" id="PS50158">
    <property type="entry name" value="ZF_CCHC"/>
    <property type="match status" value="1"/>
</dbReference>
<dbReference type="InterPro" id="IPR036691">
    <property type="entry name" value="Endo/exonu/phosph_ase_sf"/>
</dbReference>
<dbReference type="InterPro" id="IPR040256">
    <property type="entry name" value="At4g02000-like"/>
</dbReference>
<keyword evidence="1" id="KW-0479">Metal-binding</keyword>
<dbReference type="InterPro" id="IPR005135">
    <property type="entry name" value="Endo/exonuclease/phosphatase"/>
</dbReference>
<proteinExistence type="predicted"/>
<reference evidence="4 5" key="1">
    <citation type="journal article" date="2021" name="bioRxiv">
        <title>The Gossypium anomalum genome as a resource for cotton improvement and evolutionary analysis of hybrid incompatibility.</title>
        <authorList>
            <person name="Grover C.E."/>
            <person name="Yuan D."/>
            <person name="Arick M.A."/>
            <person name="Miller E.R."/>
            <person name="Hu G."/>
            <person name="Peterson D.G."/>
            <person name="Wendel J.F."/>
            <person name="Udall J.A."/>
        </authorList>
    </citation>
    <scope>NUCLEOTIDE SEQUENCE [LARGE SCALE GENOMIC DNA]</scope>
    <source>
        <strain evidence="4">JFW-Udall</strain>
        <tissue evidence="4">Leaf</tissue>
    </source>
</reference>
<accession>A0A8J5ZEL7</accession>
<dbReference type="InterPro" id="IPR001878">
    <property type="entry name" value="Znf_CCHC"/>
</dbReference>
<feature type="compositionally biased region" description="Polar residues" evidence="2">
    <location>
        <begin position="431"/>
        <end position="440"/>
    </location>
</feature>
<evidence type="ECO:0000313" key="4">
    <source>
        <dbReference type="EMBL" id="KAG8494050.1"/>
    </source>
</evidence>
<name>A0A8J5ZEL7_9ROSI</name>
<evidence type="ECO:0000259" key="3">
    <source>
        <dbReference type="PROSITE" id="PS50158"/>
    </source>
</evidence>
<dbReference type="Pfam" id="PF03372">
    <property type="entry name" value="Exo_endo_phos"/>
    <property type="match status" value="1"/>
</dbReference>
<organism evidence="4 5">
    <name type="scientific">Gossypium anomalum</name>
    <dbReference type="NCBI Taxonomy" id="47600"/>
    <lineage>
        <taxon>Eukaryota</taxon>
        <taxon>Viridiplantae</taxon>
        <taxon>Streptophyta</taxon>
        <taxon>Embryophyta</taxon>
        <taxon>Tracheophyta</taxon>
        <taxon>Spermatophyta</taxon>
        <taxon>Magnoliopsida</taxon>
        <taxon>eudicotyledons</taxon>
        <taxon>Gunneridae</taxon>
        <taxon>Pentapetalae</taxon>
        <taxon>rosids</taxon>
        <taxon>malvids</taxon>
        <taxon>Malvales</taxon>
        <taxon>Malvaceae</taxon>
        <taxon>Malvoideae</taxon>
        <taxon>Gossypium</taxon>
    </lineage>
</organism>
<keyword evidence="1" id="KW-0863">Zinc-finger</keyword>
<dbReference type="Proteomes" id="UP000701853">
    <property type="component" value="Chromosome 5"/>
</dbReference>
<protein>
    <recommendedName>
        <fullName evidence="3">CCHC-type domain-containing protein</fullName>
    </recommendedName>
</protein>
<dbReference type="AlphaFoldDB" id="A0A8J5ZEL7"/>
<dbReference type="SUPFAM" id="SSF56219">
    <property type="entry name" value="DNase I-like"/>
    <property type="match status" value="1"/>
</dbReference>
<dbReference type="InterPro" id="IPR025558">
    <property type="entry name" value="DUF4283"/>
</dbReference>
<feature type="compositionally biased region" description="Basic and acidic residues" evidence="2">
    <location>
        <begin position="420"/>
        <end position="429"/>
    </location>
</feature>
<evidence type="ECO:0000256" key="2">
    <source>
        <dbReference type="SAM" id="MobiDB-lite"/>
    </source>
</evidence>
<gene>
    <name evidence="4" type="ORF">CXB51_011564</name>
</gene>
<dbReference type="GO" id="GO:0008270">
    <property type="term" value="F:zinc ion binding"/>
    <property type="evidence" value="ECO:0007669"/>
    <property type="project" value="UniProtKB-KW"/>
</dbReference>
<dbReference type="Pfam" id="PF14111">
    <property type="entry name" value="DUF4283"/>
    <property type="match status" value="1"/>
</dbReference>
<dbReference type="PANTHER" id="PTHR31286:SF173">
    <property type="entry name" value="DUF4283 DOMAIN-CONTAINING PROTEIN"/>
    <property type="match status" value="1"/>
</dbReference>
<evidence type="ECO:0000313" key="5">
    <source>
        <dbReference type="Proteomes" id="UP000701853"/>
    </source>
</evidence>